<evidence type="ECO:0000256" key="5">
    <source>
        <dbReference type="ARBA" id="ARBA00023136"/>
    </source>
</evidence>
<feature type="transmembrane region" description="Helical" evidence="7">
    <location>
        <begin position="55"/>
        <end position="71"/>
    </location>
</feature>
<evidence type="ECO:0000313" key="8">
    <source>
        <dbReference type="EMBL" id="RPF56411.1"/>
    </source>
</evidence>
<dbReference type="Pfam" id="PF01098">
    <property type="entry name" value="FTSW_RODA_SPOVE"/>
    <property type="match status" value="1"/>
</dbReference>
<organism evidence="8 9">
    <name type="scientific">Abyssicoccus albus</name>
    <dbReference type="NCBI Taxonomy" id="1817405"/>
    <lineage>
        <taxon>Bacteria</taxon>
        <taxon>Bacillati</taxon>
        <taxon>Bacillota</taxon>
        <taxon>Bacilli</taxon>
        <taxon>Bacillales</taxon>
        <taxon>Abyssicoccaceae</taxon>
    </lineage>
</organism>
<keyword evidence="2 7" id="KW-0812">Transmembrane</keyword>
<evidence type="ECO:0000256" key="1">
    <source>
        <dbReference type="ARBA" id="ARBA00004141"/>
    </source>
</evidence>
<keyword evidence="5 7" id="KW-0472">Membrane</keyword>
<comment type="subcellular location">
    <subcellularLocation>
        <location evidence="1">Membrane</location>
        <topology evidence="1">Multi-pass membrane protein</topology>
    </subcellularLocation>
</comment>
<feature type="transmembrane region" description="Helical" evidence="7">
    <location>
        <begin position="364"/>
        <end position="386"/>
    </location>
</feature>
<feature type="transmembrane region" description="Helical" evidence="7">
    <location>
        <begin position="180"/>
        <end position="197"/>
    </location>
</feature>
<evidence type="ECO:0000256" key="6">
    <source>
        <dbReference type="SAM" id="MobiDB-lite"/>
    </source>
</evidence>
<dbReference type="GO" id="GO:0032153">
    <property type="term" value="C:cell division site"/>
    <property type="evidence" value="ECO:0007669"/>
    <property type="project" value="TreeGrafter"/>
</dbReference>
<dbReference type="InterPro" id="IPR001182">
    <property type="entry name" value="FtsW/RodA"/>
</dbReference>
<dbReference type="EMBL" id="RKRK01000003">
    <property type="protein sequence ID" value="RPF56411.1"/>
    <property type="molecule type" value="Genomic_DNA"/>
</dbReference>
<reference evidence="8 9" key="1">
    <citation type="submission" date="2018-11" db="EMBL/GenBank/DDBJ databases">
        <title>Genomic Encyclopedia of Type Strains, Phase IV (KMG-IV): sequencing the most valuable type-strain genomes for metagenomic binning, comparative biology and taxonomic classification.</title>
        <authorList>
            <person name="Goeker M."/>
        </authorList>
    </citation>
    <scope>NUCLEOTIDE SEQUENCE [LARGE SCALE GENOMIC DNA]</scope>
    <source>
        <strain evidence="8 9">DSM 29158</strain>
    </source>
</reference>
<feature type="transmembrane region" description="Helical" evidence="7">
    <location>
        <begin position="83"/>
        <end position="106"/>
    </location>
</feature>
<dbReference type="GO" id="GO:0015648">
    <property type="term" value="F:lipid-linked peptidoglycan transporter activity"/>
    <property type="evidence" value="ECO:0007669"/>
    <property type="project" value="TreeGrafter"/>
</dbReference>
<evidence type="ECO:0000256" key="3">
    <source>
        <dbReference type="ARBA" id="ARBA00022960"/>
    </source>
</evidence>
<dbReference type="RefSeq" id="WP_123807808.1">
    <property type="nucleotide sequence ID" value="NZ_RKRK01000003.1"/>
</dbReference>
<protein>
    <submittedName>
        <fullName evidence="8">Rod shape determining protein RodA</fullName>
    </submittedName>
</protein>
<proteinExistence type="predicted"/>
<feature type="transmembrane region" description="Helical" evidence="7">
    <location>
        <begin position="118"/>
        <end position="135"/>
    </location>
</feature>
<evidence type="ECO:0000256" key="7">
    <source>
        <dbReference type="SAM" id="Phobius"/>
    </source>
</evidence>
<dbReference type="Proteomes" id="UP000277108">
    <property type="component" value="Unassembled WGS sequence"/>
</dbReference>
<evidence type="ECO:0000256" key="2">
    <source>
        <dbReference type="ARBA" id="ARBA00022692"/>
    </source>
</evidence>
<feature type="transmembrane region" description="Helical" evidence="7">
    <location>
        <begin position="327"/>
        <end position="344"/>
    </location>
</feature>
<dbReference type="OrthoDB" id="9768187at2"/>
<feature type="transmembrane region" description="Helical" evidence="7">
    <location>
        <begin position="20"/>
        <end position="35"/>
    </location>
</feature>
<dbReference type="PANTHER" id="PTHR30474">
    <property type="entry name" value="CELL CYCLE PROTEIN"/>
    <property type="match status" value="1"/>
</dbReference>
<accession>A0A3N5CG66</accession>
<evidence type="ECO:0000313" key="9">
    <source>
        <dbReference type="Proteomes" id="UP000277108"/>
    </source>
</evidence>
<feature type="transmembrane region" description="Helical" evidence="7">
    <location>
        <begin position="297"/>
        <end position="320"/>
    </location>
</feature>
<comment type="caution">
    <text evidence="8">The sequence shown here is derived from an EMBL/GenBank/DDBJ whole genome shotgun (WGS) entry which is preliminary data.</text>
</comment>
<evidence type="ECO:0000256" key="4">
    <source>
        <dbReference type="ARBA" id="ARBA00022989"/>
    </source>
</evidence>
<name>A0A3N5CG66_9BACL</name>
<dbReference type="PANTHER" id="PTHR30474:SF1">
    <property type="entry name" value="PEPTIDOGLYCAN GLYCOSYLTRANSFERASE MRDB"/>
    <property type="match status" value="1"/>
</dbReference>
<gene>
    <name evidence="8" type="ORF">EDD62_1047</name>
</gene>
<dbReference type="GO" id="GO:0008360">
    <property type="term" value="P:regulation of cell shape"/>
    <property type="evidence" value="ECO:0007669"/>
    <property type="project" value="UniProtKB-KW"/>
</dbReference>
<dbReference type="GO" id="GO:0051301">
    <property type="term" value="P:cell division"/>
    <property type="evidence" value="ECO:0007669"/>
    <property type="project" value="InterPro"/>
</dbReference>
<sequence length="431" mass="48808">METLSRKNAQTRSIIDRIDWWLIIFIGCFAIISYFSIKSAMTSGQYNTNFATRQMLYYVIGALFLIMMLFIKPKLLKKLTFPLYLLGTLSLILLIILPNTPFTPIVNGAQSWYKLGPISVQPSEFMKIILILILARTISEHNKYIVERTIANDTRLLFKIALWSLIPAACILLQNDLGTTLVFIAIILGMIVVSGVSWKILLPVLISFAALSSTIILTIILKPNLIEKVFNIQPYQLGRIYSWLDPYSYSSESGYHLINSLKAIGSGQFNGVGYTNGRIYIPENHTDFIFTIISEEFGFVGSSIVLLLFLAMFIHLIRIATLATSNFNAYFIIGFISMLIYQVFQNVGMTIQLLPITGLPLPLISYGGSALWSTMVGFGIVMSIYFHDNLNYSKKRYSKRKTKQFIEKTLQKKEKQNKKSDTKNKGEAIVQ</sequence>
<feature type="transmembrane region" description="Helical" evidence="7">
    <location>
        <begin position="204"/>
        <end position="221"/>
    </location>
</feature>
<feature type="transmembrane region" description="Helical" evidence="7">
    <location>
        <begin position="156"/>
        <end position="174"/>
    </location>
</feature>
<feature type="region of interest" description="Disordered" evidence="6">
    <location>
        <begin position="409"/>
        <end position="431"/>
    </location>
</feature>
<dbReference type="GO" id="GO:0005886">
    <property type="term" value="C:plasma membrane"/>
    <property type="evidence" value="ECO:0007669"/>
    <property type="project" value="TreeGrafter"/>
</dbReference>
<keyword evidence="4 7" id="KW-1133">Transmembrane helix</keyword>
<keyword evidence="3" id="KW-0133">Cell shape</keyword>
<dbReference type="AlphaFoldDB" id="A0A3N5CG66"/>
<keyword evidence="9" id="KW-1185">Reference proteome</keyword>